<dbReference type="Gene3D" id="3.40.50.150">
    <property type="entry name" value="Vaccinia Virus protein VP39"/>
    <property type="match status" value="1"/>
</dbReference>
<dbReference type="PANTHER" id="PTHR13393:SF0">
    <property type="entry name" value="RNA N6-ADENOSINE-METHYLTRANSFERASE METTL16"/>
    <property type="match status" value="1"/>
</dbReference>
<accession>A0A179US84</accession>
<evidence type="ECO:0000313" key="5">
    <source>
        <dbReference type="EMBL" id="OAT10058.1"/>
    </source>
</evidence>
<dbReference type="GO" id="GO:0004497">
    <property type="term" value="F:monooxygenase activity"/>
    <property type="evidence" value="ECO:0007669"/>
    <property type="project" value="InterPro"/>
</dbReference>
<dbReference type="InterPro" id="IPR001128">
    <property type="entry name" value="Cyt_P450"/>
</dbReference>
<evidence type="ECO:0000313" key="6">
    <source>
        <dbReference type="Proteomes" id="UP000002038"/>
    </source>
</evidence>
<dbReference type="InterPro" id="IPR010286">
    <property type="entry name" value="METTL16/RlmF"/>
</dbReference>
<dbReference type="Proteomes" id="UP000002038">
    <property type="component" value="Unassembled WGS sequence"/>
</dbReference>
<dbReference type="SUPFAM" id="SSF48264">
    <property type="entry name" value="Cytochrome P450"/>
    <property type="match status" value="1"/>
</dbReference>
<dbReference type="CDD" id="cd02440">
    <property type="entry name" value="AdoMet_MTases"/>
    <property type="match status" value="1"/>
</dbReference>
<keyword evidence="6" id="KW-1185">Reference proteome</keyword>
<feature type="compositionally biased region" description="Basic and acidic residues" evidence="4">
    <location>
        <begin position="898"/>
        <end position="907"/>
    </location>
</feature>
<dbReference type="EMBL" id="GG657458">
    <property type="protein sequence ID" value="OAT10058.1"/>
    <property type="molecule type" value="Genomic_DNA"/>
</dbReference>
<dbReference type="PRINTS" id="PR00463">
    <property type="entry name" value="EP450I"/>
</dbReference>
<dbReference type="GeneID" id="8509340"/>
<feature type="binding site" description="axial binding residue" evidence="3">
    <location>
        <position position="459"/>
    </location>
    <ligand>
        <name>heme</name>
        <dbReference type="ChEBI" id="CHEBI:30413"/>
    </ligand>
    <ligandPart>
        <name>Fe</name>
        <dbReference type="ChEBI" id="CHEBI:18248"/>
    </ligandPart>
</feature>
<dbReference type="InterPro" id="IPR029063">
    <property type="entry name" value="SAM-dependent_MTases_sf"/>
</dbReference>
<dbReference type="GO" id="GO:0070475">
    <property type="term" value="P:rRNA base methylation"/>
    <property type="evidence" value="ECO:0007669"/>
    <property type="project" value="TreeGrafter"/>
</dbReference>
<dbReference type="CDD" id="cd11051">
    <property type="entry name" value="CYP59-like"/>
    <property type="match status" value="1"/>
</dbReference>
<dbReference type="OrthoDB" id="10029320at2759"/>
<evidence type="ECO:0000256" key="3">
    <source>
        <dbReference type="PIRSR" id="PIRSR602401-1"/>
    </source>
</evidence>
<gene>
    <name evidence="5" type="ORF">BDBG_17300</name>
</gene>
<evidence type="ECO:0008006" key="7">
    <source>
        <dbReference type="Google" id="ProtNLM"/>
    </source>
</evidence>
<protein>
    <recommendedName>
        <fullName evidence="7">Cytochrome P450</fullName>
    </recommendedName>
</protein>
<dbReference type="GO" id="GO:0020037">
    <property type="term" value="F:heme binding"/>
    <property type="evidence" value="ECO:0007669"/>
    <property type="project" value="InterPro"/>
</dbReference>
<feature type="region of interest" description="Disordered" evidence="4">
    <location>
        <begin position="886"/>
        <end position="916"/>
    </location>
</feature>
<dbReference type="Pfam" id="PF05971">
    <property type="entry name" value="Methyltransf_10"/>
    <property type="match status" value="1"/>
</dbReference>
<keyword evidence="3" id="KW-0479">Metal-binding</keyword>
<dbReference type="RefSeq" id="XP_031579139.1">
    <property type="nucleotide sequence ID" value="XM_031725054.1"/>
</dbReference>
<dbReference type="GO" id="GO:0008168">
    <property type="term" value="F:methyltransferase activity"/>
    <property type="evidence" value="ECO:0007669"/>
    <property type="project" value="UniProtKB-KW"/>
</dbReference>
<dbReference type="PRINTS" id="PR00385">
    <property type="entry name" value="P450"/>
</dbReference>
<dbReference type="VEuPathDB" id="FungiDB:BDBG_17300"/>
<dbReference type="Gene3D" id="1.10.630.10">
    <property type="entry name" value="Cytochrome P450"/>
    <property type="match status" value="1"/>
</dbReference>
<proteinExistence type="predicted"/>
<dbReference type="Pfam" id="PF00067">
    <property type="entry name" value="p450"/>
    <property type="match status" value="1"/>
</dbReference>
<keyword evidence="2" id="KW-0808">Transferase</keyword>
<reference evidence="6" key="1">
    <citation type="journal article" date="2015" name="PLoS Genet.">
        <title>The dynamic genome and transcriptome of the human fungal pathogen Blastomyces and close relative Emmonsia.</title>
        <authorList>
            <person name="Munoz J.F."/>
            <person name="Gauthier G.M."/>
            <person name="Desjardins C.A."/>
            <person name="Gallo J.E."/>
            <person name="Holder J."/>
            <person name="Sullivan T.D."/>
            <person name="Marty A.J."/>
            <person name="Carmen J.C."/>
            <person name="Chen Z."/>
            <person name="Ding L."/>
            <person name="Gujja S."/>
            <person name="Magrini V."/>
            <person name="Misas E."/>
            <person name="Mitreva M."/>
            <person name="Priest M."/>
            <person name="Saif S."/>
            <person name="Whiston E.A."/>
            <person name="Young S."/>
            <person name="Zeng Q."/>
            <person name="Goldman W.E."/>
            <person name="Mardis E.R."/>
            <person name="Taylor J.W."/>
            <person name="McEwen J.G."/>
            <person name="Clay O.K."/>
            <person name="Klein B.S."/>
            <person name="Cuomo C.A."/>
        </authorList>
    </citation>
    <scope>NUCLEOTIDE SEQUENCE [LARGE SCALE GENOMIC DNA]</scope>
    <source>
        <strain evidence="6">SLH14081</strain>
    </source>
</reference>
<dbReference type="GO" id="GO:0016705">
    <property type="term" value="F:oxidoreductase activity, acting on paired donors, with incorporation or reduction of molecular oxygen"/>
    <property type="evidence" value="ECO:0007669"/>
    <property type="project" value="InterPro"/>
</dbReference>
<dbReference type="GO" id="GO:0005634">
    <property type="term" value="C:nucleus"/>
    <property type="evidence" value="ECO:0007669"/>
    <property type="project" value="TreeGrafter"/>
</dbReference>
<dbReference type="InterPro" id="IPR036396">
    <property type="entry name" value="Cyt_P450_sf"/>
</dbReference>
<dbReference type="AlphaFoldDB" id="A0A179US84"/>
<organism evidence="5 6">
    <name type="scientific">Blastomyces gilchristii (strain SLH14081)</name>
    <name type="common">Blastomyces dermatitidis</name>
    <dbReference type="NCBI Taxonomy" id="559298"/>
    <lineage>
        <taxon>Eukaryota</taxon>
        <taxon>Fungi</taxon>
        <taxon>Dikarya</taxon>
        <taxon>Ascomycota</taxon>
        <taxon>Pezizomycotina</taxon>
        <taxon>Eurotiomycetes</taxon>
        <taxon>Eurotiomycetidae</taxon>
        <taxon>Onygenales</taxon>
        <taxon>Ajellomycetaceae</taxon>
        <taxon>Blastomyces</taxon>
    </lineage>
</organism>
<dbReference type="STRING" id="559298.A0A179US84"/>
<name>A0A179US84_BLAGS</name>
<keyword evidence="3" id="KW-0349">Heme</keyword>
<dbReference type="KEGG" id="bgh:BDBG_17300"/>
<evidence type="ECO:0000256" key="1">
    <source>
        <dbReference type="ARBA" id="ARBA00022603"/>
    </source>
</evidence>
<sequence>MGLSFLISHTPTTIALIAVATTACSYTVSRFLHARRACRDLPQPPHSFWFGHLIVAGKIFRNYPPDAYIHHLLITISREYDLPDLYYLDLWPMANPMIAVCSPELAAQITTEQAYPKDPAVGHFLTPFLGKSSILSVSGPKWKALHSTFVPAFAPAYLRSMAGGILDEVLIYHDNLCQLAKSEQPFSMASVAIELTFNVIGRAVFNSPFHNEEGRRLMRNFKSGLDYAFNGALSTRNWLLHMVPKWVLVWKVNRYIEKKVISRFAELKREEMSSVKKSRTILDLALRQRLDSPKGISGDSEFMEVAVSNIKTFLAAGHETTAHTLGYVFMLLSKRPEVVKKAREEHDTVFSPDFNRTVEMVRANPEKLFDLQYTSAIIKETLRLFPVASVARAKGEGMTFMYKGKPLNLTDQLLMICNLVMHYNEEIFPSPCEFQPERFITQSIPKDAWRPFERGARNCIGQDLAMMEMRMVLLIALRSFEFEALGINPHDNPAASYTTLDQEFGDLVYQMQSLTARPIGGQNMKVRFAKGHEALKQNNQLDFTDPDAVQELTKSLLKRDFDLHLDLPSDRLCPPVPNRFNYILWLQDLLDSTSEKYSDGYDQERDVFGLDIGTGASCIYPQLGCVLRPKWKFAATDIDEKNLKYARDNVQRNKLDSRIQIVESSPSTALIPLGEIGLPESNARLDFTMCNPPFYESRDELISAAKAKQRPPFSACTGAEVEMITAGGEVAFVTRMIRESVKLRERVQWYTSMVGKFSSVATLLNILHEEGNKNWAVAEFVQGSKTRRWAIGWSWMDYRPGANAARPQGQSIPKHLLPFPPEFTFHCPPSTPFSTTIDAINSSIVALDVYWHWNSGTSTGLGFARGNAWSRHARRQMKKQAIEKAQTTMAGTTAPAEYGEKDSKDSGAKSPDFIPGKQDKGAEFGFKVSVRGYMEGQVDVTVRWVKGFDPVIFESFCGFLKRKVERGA</sequence>
<dbReference type="PANTHER" id="PTHR13393">
    <property type="entry name" value="SAM-DEPENDENT METHYLTRANSFERASE"/>
    <property type="match status" value="1"/>
</dbReference>
<dbReference type="GO" id="GO:0005506">
    <property type="term" value="F:iron ion binding"/>
    <property type="evidence" value="ECO:0007669"/>
    <property type="project" value="InterPro"/>
</dbReference>
<evidence type="ECO:0000256" key="4">
    <source>
        <dbReference type="SAM" id="MobiDB-lite"/>
    </source>
</evidence>
<keyword evidence="3" id="KW-0408">Iron</keyword>
<keyword evidence="1" id="KW-0489">Methyltransferase</keyword>
<evidence type="ECO:0000256" key="2">
    <source>
        <dbReference type="ARBA" id="ARBA00022679"/>
    </source>
</evidence>
<comment type="cofactor">
    <cofactor evidence="3">
        <name>heme</name>
        <dbReference type="ChEBI" id="CHEBI:30413"/>
    </cofactor>
</comment>
<dbReference type="InterPro" id="IPR002401">
    <property type="entry name" value="Cyt_P450_E_grp-I"/>
</dbReference>
<dbReference type="SUPFAM" id="SSF53335">
    <property type="entry name" value="S-adenosyl-L-methionine-dependent methyltransferases"/>
    <property type="match status" value="1"/>
</dbReference>